<gene>
    <name evidence="6" type="ordered locus">LOC_Os12g22480</name>
</gene>
<reference evidence="6" key="1">
    <citation type="journal article" date="2005" name="BMC Biol.">
        <title>The sequence of rice chromosomes 11 and 12, rich in disease resistance genes and recent gene duplications.</title>
        <authorList>
            <consortium name="The rice chromosomes 11 and 12 sequencing consortia"/>
        </authorList>
    </citation>
    <scope>NUCLEOTIDE SEQUENCE [LARGE SCALE GENOMIC DNA]</scope>
</reference>
<reference evidence="6" key="3">
    <citation type="submission" date="2006-01" db="EMBL/GenBank/DDBJ databases">
        <authorList>
            <person name="Buell R."/>
        </authorList>
    </citation>
    <scope>NUCLEOTIDE SEQUENCE</scope>
</reference>
<protein>
    <submittedName>
        <fullName evidence="6">Transposon protein, putative, unclassified</fullName>
    </submittedName>
</protein>
<dbReference type="GO" id="GO:0016787">
    <property type="term" value="F:hydrolase activity"/>
    <property type="evidence" value="ECO:0007669"/>
    <property type="project" value="UniProtKB-KW"/>
</dbReference>
<dbReference type="AlphaFoldDB" id="Q2QSY7"/>
<dbReference type="Pfam" id="PF07727">
    <property type="entry name" value="RVT_2"/>
    <property type="match status" value="1"/>
</dbReference>
<accession>Q2QSY7</accession>
<reference evidence="6" key="2">
    <citation type="submission" date="2005-04" db="EMBL/GenBank/DDBJ databases">
        <authorList>
            <person name="Buell C.R."/>
            <person name="Wing R.A."/>
            <person name="McCombie W.A."/>
            <person name="Ouyang S."/>
        </authorList>
    </citation>
    <scope>NUCLEOTIDE SEQUENCE</scope>
</reference>
<evidence type="ECO:0000313" key="6">
    <source>
        <dbReference type="EMBL" id="ABA97882.1"/>
    </source>
</evidence>
<dbReference type="EMBL" id="DP000011">
    <property type="protein sequence ID" value="ABA97882.1"/>
    <property type="molecule type" value="Genomic_DNA"/>
</dbReference>
<feature type="region of interest" description="Disordered" evidence="3">
    <location>
        <begin position="172"/>
        <end position="213"/>
    </location>
</feature>
<keyword evidence="1" id="KW-0479">Metal-binding</keyword>
<dbReference type="InterPro" id="IPR013103">
    <property type="entry name" value="RVT_2"/>
</dbReference>
<dbReference type="Pfam" id="PF25597">
    <property type="entry name" value="SH3_retrovirus"/>
    <property type="match status" value="1"/>
</dbReference>
<proteinExistence type="predicted"/>
<dbReference type="InterPro" id="IPR057670">
    <property type="entry name" value="SH3_retrovirus"/>
</dbReference>
<evidence type="ECO:0000256" key="3">
    <source>
        <dbReference type="SAM" id="MobiDB-lite"/>
    </source>
</evidence>
<dbReference type="InterPro" id="IPR039537">
    <property type="entry name" value="Retrotran_Ty1/copia-like"/>
</dbReference>
<keyword evidence="2" id="KW-0378">Hydrolase</keyword>
<feature type="compositionally biased region" description="Low complexity" evidence="3">
    <location>
        <begin position="185"/>
        <end position="200"/>
    </location>
</feature>
<evidence type="ECO:0000256" key="1">
    <source>
        <dbReference type="ARBA" id="ARBA00022723"/>
    </source>
</evidence>
<feature type="domain" description="Retroviral polymerase SH3-like" evidence="5">
    <location>
        <begin position="50"/>
        <end position="102"/>
    </location>
</feature>
<name>Q2QSY7_ORYSJ</name>
<dbReference type="GO" id="GO:0046872">
    <property type="term" value="F:metal ion binding"/>
    <property type="evidence" value="ECO:0007669"/>
    <property type="project" value="UniProtKB-KW"/>
</dbReference>
<dbReference type="PANTHER" id="PTHR42648">
    <property type="entry name" value="TRANSPOSASE, PUTATIVE-RELATED"/>
    <property type="match status" value="1"/>
</dbReference>
<evidence type="ECO:0000259" key="5">
    <source>
        <dbReference type="Pfam" id="PF25597"/>
    </source>
</evidence>
<dbReference type="PANTHER" id="PTHR42648:SF28">
    <property type="entry name" value="TRANSPOSON-ENCODED PROTEIN WITH RIBONUCLEASE H-LIKE AND RETROVIRUS ZINC FINGER-LIKE DOMAINS"/>
    <property type="match status" value="1"/>
</dbReference>
<sequence length="308" mass="35204">MEALKTAIHILNRVPSKSVPKTPYELWTGKVPSLAHLRVWGSPAEAKVFNPNIGKLDPKTVSCHFIGYPERSKGYRFYCPNSYTKFIETRHAIFLEDEMIRGSSVVREIDLEERWVSAPAPSTQEPFFSLPADVVPAMPVIEVPAPIVTSPVATINENEELVIQDSTEMVATPEEELQQPQTDNVPVQETQQEPQVQDVPNVQAPRRSERVRRSAIRDDYKVYNIEESHMEDDPTSYEEAMRSARSSEWLEAMKDEMKSMKLNDVWDLEEIPKGAKTVGCKWVYKTKYDFRGNIEKFKARLVAKGFTQ</sequence>
<evidence type="ECO:0000256" key="2">
    <source>
        <dbReference type="ARBA" id="ARBA00022801"/>
    </source>
</evidence>
<feature type="domain" description="Reverse transcriptase Ty1/copia-type" evidence="4">
    <location>
        <begin position="263"/>
        <end position="308"/>
    </location>
</feature>
<evidence type="ECO:0000259" key="4">
    <source>
        <dbReference type="Pfam" id="PF07727"/>
    </source>
</evidence>
<organism evidence="6">
    <name type="scientific">Oryza sativa subsp. japonica</name>
    <name type="common">Rice</name>
    <dbReference type="NCBI Taxonomy" id="39947"/>
    <lineage>
        <taxon>Eukaryota</taxon>
        <taxon>Viridiplantae</taxon>
        <taxon>Streptophyta</taxon>
        <taxon>Embryophyta</taxon>
        <taxon>Tracheophyta</taxon>
        <taxon>Spermatophyta</taxon>
        <taxon>Magnoliopsida</taxon>
        <taxon>Liliopsida</taxon>
        <taxon>Poales</taxon>
        <taxon>Poaceae</taxon>
        <taxon>BOP clade</taxon>
        <taxon>Oryzoideae</taxon>
        <taxon>Oryzeae</taxon>
        <taxon>Oryzinae</taxon>
        <taxon>Oryza</taxon>
        <taxon>Oryza sativa</taxon>
    </lineage>
</organism>